<proteinExistence type="predicted"/>
<evidence type="ECO:0000256" key="1">
    <source>
        <dbReference type="SAM" id="Coils"/>
    </source>
</evidence>
<feature type="domain" description="Rad50/SbcC-type AAA" evidence="2">
    <location>
        <begin position="5"/>
        <end position="54"/>
    </location>
</feature>
<organism evidence="3 4">
    <name type="scientific">Candidatus Amunia macphersoniae</name>
    <dbReference type="NCBI Taxonomy" id="3127014"/>
    <lineage>
        <taxon>Bacteria</taxon>
        <taxon>Bacillati</taxon>
        <taxon>Candidatus Dormiibacterota</taxon>
        <taxon>Candidatus Dormibacteria</taxon>
        <taxon>Candidatus Aeolococcales</taxon>
        <taxon>Candidatus Aeolococcaceae</taxon>
        <taxon>Candidatus Amunia</taxon>
    </lineage>
</organism>
<dbReference type="EMBL" id="JAEKNN010000014">
    <property type="protein sequence ID" value="MBJ7608450.1"/>
    <property type="molecule type" value="Genomic_DNA"/>
</dbReference>
<dbReference type="SUPFAM" id="SSF52540">
    <property type="entry name" value="P-loop containing nucleoside triphosphate hydrolases"/>
    <property type="match status" value="1"/>
</dbReference>
<dbReference type="Proteomes" id="UP000614410">
    <property type="component" value="Unassembled WGS sequence"/>
</dbReference>
<sequence>MRFERLEVGGFGRLRDVELEFDPRLTVILGENESGKSTVQRALRAALYGLDAGGPGRPTERSDWARWAPWSGDGYSLVLTYALAGGRRLRVARRLEQRDHTCQVAEIGGGDVTAELRTGRAVSPGLAHLHIDEAVFCASACVGEDGLRLGSLDTPGARAAEVQEAIERLADSGEATTAAQALAAINDAIARVGSERRSASPLGRAIGRLRQLDVQVDDARRRLWALASEEERLRSLDATAATAEERRREAERRWLLGRLAAIAAQRAELEAMAAEAAQVAAEVEATAHLASFPLDAEERVILLSAEVQETRRTADEAQARAGAVAHALNDVRRRRSEISAGLRALSHTPTVDAAASAEAADVDRRLAETMAGRNRAAELAAAMGRRDALRREIAATGVAGASAASVEAAIELVTAGRRGGPRRASRVAATVVLPGGAVIAAISLASHHSLAAVIAAGLTVLAALVVLGIDRVSAGEAEQTRRRLARLCPGVALDEEGLERLAEGLPRVRALLAELQREEVRVETLAAEVEEADTRLQELARRALSLAERCDLPVPRSRSRPAGAEETVRAVLAAVAGAVGVGQRRHELEAEDSEMERRERDLDQVVAEAAQRSRIADSSLAHLRRVLDGAGVDASLDSGEAVLVFRGACSARRRHDLAWRRLKDLQRRGALGGDRTSLVRLAGELESRLSSRGGDPAEVAESQPLDHSRLQDLEMEAEHARQGAVAASTAATALRARLGEMRGNVPSLADLVDERAACAAARDRGLEQLAALRRAAGLIEVATRAIHHDLAPRLASSVAERLALMTDGRYSAVNVDTAHFEVALLGHDRPDLVPLDLLSHGTRDQVSLLLRLALAEVLSGGGEPVPLLLDEPLLSADPHRRALALRFLWNLSATNQVILSTSDPTVVSSLHEVCAGDTVRVLSLAPAAAMFETMGRAVPAAASRPL</sequence>
<dbReference type="GO" id="GO:0006302">
    <property type="term" value="P:double-strand break repair"/>
    <property type="evidence" value="ECO:0007669"/>
    <property type="project" value="InterPro"/>
</dbReference>
<keyword evidence="1" id="KW-0175">Coiled coil</keyword>
<dbReference type="AlphaFoldDB" id="A0A934NFC9"/>
<name>A0A934NFC9_9BACT</name>
<dbReference type="PANTHER" id="PTHR41259:SF1">
    <property type="entry name" value="DOUBLE-STRAND BREAK REPAIR RAD50 ATPASE, PUTATIVE-RELATED"/>
    <property type="match status" value="1"/>
</dbReference>
<gene>
    <name evidence="3" type="ORF">JF887_03325</name>
</gene>
<comment type="caution">
    <text evidence="3">The sequence shown here is derived from an EMBL/GenBank/DDBJ whole genome shotgun (WGS) entry which is preliminary data.</text>
</comment>
<feature type="coiled-coil region" evidence="1">
    <location>
        <begin position="226"/>
        <end position="320"/>
    </location>
</feature>
<dbReference type="Gene3D" id="3.40.50.300">
    <property type="entry name" value="P-loop containing nucleotide triphosphate hydrolases"/>
    <property type="match status" value="2"/>
</dbReference>
<dbReference type="Pfam" id="PF13476">
    <property type="entry name" value="AAA_23"/>
    <property type="match status" value="1"/>
</dbReference>
<feature type="coiled-coil region" evidence="1">
    <location>
        <begin position="498"/>
        <end position="549"/>
    </location>
</feature>
<dbReference type="InterPro" id="IPR027417">
    <property type="entry name" value="P-loop_NTPase"/>
</dbReference>
<evidence type="ECO:0000259" key="2">
    <source>
        <dbReference type="Pfam" id="PF13476"/>
    </source>
</evidence>
<evidence type="ECO:0000313" key="3">
    <source>
        <dbReference type="EMBL" id="MBJ7608450.1"/>
    </source>
</evidence>
<accession>A0A934NFC9</accession>
<protein>
    <submittedName>
        <fullName evidence="3">AAA family ATPase</fullName>
    </submittedName>
</protein>
<dbReference type="InterPro" id="IPR038729">
    <property type="entry name" value="Rad50/SbcC_AAA"/>
</dbReference>
<dbReference type="GO" id="GO:0016887">
    <property type="term" value="F:ATP hydrolysis activity"/>
    <property type="evidence" value="ECO:0007669"/>
    <property type="project" value="InterPro"/>
</dbReference>
<dbReference type="PANTHER" id="PTHR41259">
    <property type="entry name" value="DOUBLE-STRAND BREAK REPAIR RAD50 ATPASE, PUTATIVE-RELATED"/>
    <property type="match status" value="1"/>
</dbReference>
<reference evidence="3 4" key="1">
    <citation type="submission" date="2020-10" db="EMBL/GenBank/DDBJ databases">
        <title>Ca. Dormibacterota MAGs.</title>
        <authorList>
            <person name="Montgomery K."/>
        </authorList>
    </citation>
    <scope>NUCLEOTIDE SEQUENCE [LARGE SCALE GENOMIC DNA]</scope>
    <source>
        <strain evidence="3">Mitchell_Peninsula_5</strain>
    </source>
</reference>
<evidence type="ECO:0000313" key="4">
    <source>
        <dbReference type="Proteomes" id="UP000614410"/>
    </source>
</evidence>